<dbReference type="PROSITE" id="PS01295">
    <property type="entry name" value="ISPD"/>
    <property type="match status" value="1"/>
</dbReference>
<dbReference type="AlphaFoldDB" id="A0A2U3AM95"/>
<keyword evidence="4 7" id="KW-0808">Transferase</keyword>
<name>A0A2U3AM95_9BACL</name>
<dbReference type="NCBIfam" id="TIGR00453">
    <property type="entry name" value="ispD"/>
    <property type="match status" value="1"/>
</dbReference>
<dbReference type="Proteomes" id="UP000245938">
    <property type="component" value="Unassembled WGS sequence"/>
</dbReference>
<dbReference type="Gene3D" id="3.90.550.10">
    <property type="entry name" value="Spore Coat Polysaccharide Biosynthesis Protein SpsA, Chain A"/>
    <property type="match status" value="1"/>
</dbReference>
<dbReference type="InterPro" id="IPR050088">
    <property type="entry name" value="IspD/TarI_cytidylyltransf_bact"/>
</dbReference>
<feature type="site" description="Positions MEP for the nucleophilic attack" evidence="7">
    <location>
        <position position="152"/>
    </location>
</feature>
<evidence type="ECO:0000313" key="9">
    <source>
        <dbReference type="Proteomes" id="UP000245938"/>
    </source>
</evidence>
<keyword evidence="6 7" id="KW-0414">Isoprene biosynthesis</keyword>
<evidence type="ECO:0000256" key="5">
    <source>
        <dbReference type="ARBA" id="ARBA00022695"/>
    </source>
</evidence>
<dbReference type="UniPathway" id="UPA00056">
    <property type="reaction ID" value="UER00093"/>
</dbReference>
<dbReference type="RefSeq" id="WP_109305703.1">
    <property type="nucleotide sequence ID" value="NZ_BJUF01000070.1"/>
</dbReference>
<dbReference type="HAMAP" id="MF_00108">
    <property type="entry name" value="IspD"/>
    <property type="match status" value="1"/>
</dbReference>
<accession>A0A2U3AM95</accession>
<comment type="pathway">
    <text evidence="2 7">Isoprenoid biosynthesis; isopentenyl diphosphate biosynthesis via DXP pathway; isopentenyl diphosphate from 1-deoxy-D-xylulose 5-phosphate: step 2/6.</text>
</comment>
<dbReference type="Pfam" id="PF01128">
    <property type="entry name" value="IspD"/>
    <property type="match status" value="1"/>
</dbReference>
<feature type="site" description="Transition state stabilizer" evidence="7">
    <location>
        <position position="22"/>
    </location>
</feature>
<proteinExistence type="inferred from homology"/>
<gene>
    <name evidence="7 8" type="primary">ispD</name>
    <name evidence="8" type="ORF">DEX24_07005</name>
</gene>
<feature type="site" description="Positions MEP for the nucleophilic attack" evidence="7">
    <location>
        <position position="208"/>
    </location>
</feature>
<evidence type="ECO:0000313" key="8">
    <source>
        <dbReference type="EMBL" id="PWI25649.1"/>
    </source>
</evidence>
<evidence type="ECO:0000256" key="7">
    <source>
        <dbReference type="HAMAP-Rule" id="MF_00108"/>
    </source>
</evidence>
<reference evidence="8 9" key="1">
    <citation type="submission" date="2018-05" db="EMBL/GenBank/DDBJ databases">
        <title>Kurthia sibirica genome sequence.</title>
        <authorList>
            <person name="Maclea K.S."/>
            <person name="Goen A.E."/>
        </authorList>
    </citation>
    <scope>NUCLEOTIDE SEQUENCE [LARGE SCALE GENOMIC DNA]</scope>
    <source>
        <strain evidence="8 9">ATCC 49154</strain>
    </source>
</reference>
<dbReference type="InterPro" id="IPR001228">
    <property type="entry name" value="IspD"/>
</dbReference>
<evidence type="ECO:0000256" key="3">
    <source>
        <dbReference type="ARBA" id="ARBA00009789"/>
    </source>
</evidence>
<dbReference type="PANTHER" id="PTHR32125">
    <property type="entry name" value="2-C-METHYL-D-ERYTHRITOL 4-PHOSPHATE CYTIDYLYLTRANSFERASE, CHLOROPLASTIC"/>
    <property type="match status" value="1"/>
</dbReference>
<dbReference type="SUPFAM" id="SSF53448">
    <property type="entry name" value="Nucleotide-diphospho-sugar transferases"/>
    <property type="match status" value="1"/>
</dbReference>
<dbReference type="OrthoDB" id="9806837at2"/>
<dbReference type="CDD" id="cd02516">
    <property type="entry name" value="CDP-ME_synthetase"/>
    <property type="match status" value="1"/>
</dbReference>
<dbReference type="FunFam" id="3.90.550.10:FF:000003">
    <property type="entry name" value="2-C-methyl-D-erythritol 4-phosphate cytidylyltransferase"/>
    <property type="match status" value="1"/>
</dbReference>
<comment type="similarity">
    <text evidence="3 7">Belongs to the IspD/TarI cytidylyltransferase family. IspD subfamily.</text>
</comment>
<comment type="caution">
    <text evidence="8">The sequence shown here is derived from an EMBL/GenBank/DDBJ whole genome shotgun (WGS) entry which is preliminary data.</text>
</comment>
<dbReference type="InterPro" id="IPR029044">
    <property type="entry name" value="Nucleotide-diphossugar_trans"/>
</dbReference>
<dbReference type="PANTHER" id="PTHR32125:SF4">
    <property type="entry name" value="2-C-METHYL-D-ERYTHRITOL 4-PHOSPHATE CYTIDYLYLTRANSFERASE, CHLOROPLASTIC"/>
    <property type="match status" value="1"/>
</dbReference>
<dbReference type="GO" id="GO:0019288">
    <property type="term" value="P:isopentenyl diphosphate biosynthetic process, methylerythritol 4-phosphate pathway"/>
    <property type="evidence" value="ECO:0007669"/>
    <property type="project" value="UniProtKB-UniRule"/>
</dbReference>
<evidence type="ECO:0000256" key="4">
    <source>
        <dbReference type="ARBA" id="ARBA00022679"/>
    </source>
</evidence>
<comment type="catalytic activity">
    <reaction evidence="1 7">
        <text>2-C-methyl-D-erythritol 4-phosphate + CTP + H(+) = 4-CDP-2-C-methyl-D-erythritol + diphosphate</text>
        <dbReference type="Rhea" id="RHEA:13429"/>
        <dbReference type="ChEBI" id="CHEBI:15378"/>
        <dbReference type="ChEBI" id="CHEBI:33019"/>
        <dbReference type="ChEBI" id="CHEBI:37563"/>
        <dbReference type="ChEBI" id="CHEBI:57823"/>
        <dbReference type="ChEBI" id="CHEBI:58262"/>
        <dbReference type="EC" id="2.7.7.60"/>
    </reaction>
</comment>
<dbReference type="GO" id="GO:0050518">
    <property type="term" value="F:2-C-methyl-D-erythritol 4-phosphate cytidylyltransferase activity"/>
    <property type="evidence" value="ECO:0007669"/>
    <property type="project" value="UniProtKB-UniRule"/>
</dbReference>
<keyword evidence="5 7" id="KW-0548">Nucleotidyltransferase</keyword>
<comment type="function">
    <text evidence="7">Catalyzes the formation of 4-diphosphocytidyl-2-C-methyl-D-erythritol from CTP and 2-C-methyl-D-erythritol 4-phosphate (MEP).</text>
</comment>
<dbReference type="EC" id="2.7.7.60" evidence="7"/>
<evidence type="ECO:0000256" key="1">
    <source>
        <dbReference type="ARBA" id="ARBA00001282"/>
    </source>
</evidence>
<evidence type="ECO:0000256" key="2">
    <source>
        <dbReference type="ARBA" id="ARBA00004787"/>
    </source>
</evidence>
<evidence type="ECO:0000256" key="6">
    <source>
        <dbReference type="ARBA" id="ARBA00023229"/>
    </source>
</evidence>
<dbReference type="InterPro" id="IPR034683">
    <property type="entry name" value="IspD/TarI"/>
</dbReference>
<protein>
    <recommendedName>
        <fullName evidence="7">2-C-methyl-D-erythritol 4-phosphate cytidylyltransferase</fullName>
        <ecNumber evidence="7">2.7.7.60</ecNumber>
    </recommendedName>
    <alternativeName>
        <fullName evidence="7">4-diphosphocytidyl-2C-methyl-D-erythritol synthase</fullName>
    </alternativeName>
    <alternativeName>
        <fullName evidence="7">MEP cytidylyltransferase</fullName>
        <shortName evidence="7">MCT</shortName>
    </alternativeName>
</protein>
<dbReference type="EMBL" id="QFVR01000007">
    <property type="protein sequence ID" value="PWI25649.1"/>
    <property type="molecule type" value="Genomic_DNA"/>
</dbReference>
<keyword evidence="9" id="KW-1185">Reference proteome</keyword>
<organism evidence="8 9">
    <name type="scientific">Kurthia sibirica</name>
    <dbReference type="NCBI Taxonomy" id="202750"/>
    <lineage>
        <taxon>Bacteria</taxon>
        <taxon>Bacillati</taxon>
        <taxon>Bacillota</taxon>
        <taxon>Bacilli</taxon>
        <taxon>Bacillales</taxon>
        <taxon>Caryophanaceae</taxon>
        <taxon>Kurthia</taxon>
    </lineage>
</organism>
<dbReference type="InterPro" id="IPR018294">
    <property type="entry name" value="ISPD_synthase_CS"/>
</dbReference>
<sequence length="232" mass="25835">MQYDVILPAAGSGKRMGAGKNKLFLELLNKPILAHTLTVFQDDQACRAIYLAIKSSEKTEIEELLARYSISKVVAMPVGGDERQYSVNACVKQIRAADVVLVHDAARPFIQQETIHKLMQKAATHGAAIAGVRAKDTMKRVSNGIIEGTVNREDLWMIQTPQAFNFELLRRAQQQAEKDGFLGTDESMLVERLGEVVCMVESDYENVKITTKEDLLFGEAILNRRRGGQQNV</sequence>
<feature type="site" description="Transition state stabilizer" evidence="7">
    <location>
        <position position="15"/>
    </location>
</feature>